<comment type="subcellular location">
    <subcellularLocation>
        <location evidence="1">Membrane</location>
        <topology evidence="1">Multi-pass membrane protein</topology>
    </subcellularLocation>
</comment>
<dbReference type="Gene3D" id="1.10.287.70">
    <property type="match status" value="2"/>
</dbReference>
<feature type="transmembrane region" description="Helical" evidence="9">
    <location>
        <begin position="145"/>
        <end position="170"/>
    </location>
</feature>
<evidence type="ECO:0000256" key="3">
    <source>
        <dbReference type="ARBA" id="ARBA00022692"/>
    </source>
</evidence>
<dbReference type="PANTHER" id="PTHR11003">
    <property type="entry name" value="POTASSIUM CHANNEL, SUBFAMILY K"/>
    <property type="match status" value="1"/>
</dbReference>
<dbReference type="EMBL" id="CAJPVJ010008169">
    <property type="protein sequence ID" value="CAG2171746.1"/>
    <property type="molecule type" value="Genomic_DNA"/>
</dbReference>
<gene>
    <name evidence="11" type="ORF">ONB1V03_LOCUS11206</name>
</gene>
<evidence type="ECO:0000256" key="8">
    <source>
        <dbReference type="RuleBase" id="RU003857"/>
    </source>
</evidence>
<evidence type="ECO:0000256" key="4">
    <source>
        <dbReference type="ARBA" id="ARBA00022989"/>
    </source>
</evidence>
<keyword evidence="5 8" id="KW-0406">Ion transport</keyword>
<dbReference type="GO" id="GO:0005886">
    <property type="term" value="C:plasma membrane"/>
    <property type="evidence" value="ECO:0007669"/>
    <property type="project" value="TreeGrafter"/>
</dbReference>
<dbReference type="AlphaFoldDB" id="A0A7R9M7M5"/>
<keyword evidence="12" id="KW-1185">Reference proteome</keyword>
<feature type="transmembrane region" description="Helical" evidence="9">
    <location>
        <begin position="50"/>
        <end position="69"/>
    </location>
</feature>
<reference evidence="11" key="1">
    <citation type="submission" date="2020-11" db="EMBL/GenBank/DDBJ databases">
        <authorList>
            <person name="Tran Van P."/>
        </authorList>
    </citation>
    <scope>NUCLEOTIDE SEQUENCE</scope>
</reference>
<dbReference type="OrthoDB" id="297496at2759"/>
<sequence>MIQKLLVAQDMNLVDRFGNKTEFINWSFFNSFFFAITVTTTIGYGHLTPYTASGGIGHRFSICFSNNISKAKSRYRRQFSIRLMLLKKGLIFFVPWFLVFLVLPAIVFAFIENWTFLEGFYYCFVTLSTIGFGDYVAGSFEKHYIWVYKLIVVLWIIFGLAYLSMILNFISQGLRSRHLTNVVLSIRRMSGPPFAHRFNHLNKIRRNRYNRQQSVPIALVTKNGKLIKSEVSLNSGETPSLSPSPTFSQQQSFNESIDTCRSEAPHFFHILNIFPYFKHSSSSRKVTSV</sequence>
<keyword evidence="2 8" id="KW-0813">Transport</keyword>
<keyword evidence="3 8" id="KW-0812">Transmembrane</keyword>
<feature type="domain" description="Potassium channel" evidence="10">
    <location>
        <begin position="23"/>
        <end position="54"/>
    </location>
</feature>
<name>A0A7R9M7M5_9ACAR</name>
<dbReference type="PANTHER" id="PTHR11003:SF345">
    <property type="entry name" value="TWIK FAMILY OF POTASSIUM CHANNELS PROTEIN 18"/>
    <property type="match status" value="1"/>
</dbReference>
<evidence type="ECO:0000256" key="6">
    <source>
        <dbReference type="ARBA" id="ARBA00023136"/>
    </source>
</evidence>
<dbReference type="EMBL" id="OC922994">
    <property type="protein sequence ID" value="CAD7654559.1"/>
    <property type="molecule type" value="Genomic_DNA"/>
</dbReference>
<dbReference type="SUPFAM" id="SSF81324">
    <property type="entry name" value="Voltage-gated potassium channels"/>
    <property type="match status" value="2"/>
</dbReference>
<dbReference type="GO" id="GO:0015271">
    <property type="term" value="F:outward rectifier potassium channel activity"/>
    <property type="evidence" value="ECO:0007669"/>
    <property type="project" value="TreeGrafter"/>
</dbReference>
<dbReference type="GO" id="GO:0022841">
    <property type="term" value="F:potassium ion leak channel activity"/>
    <property type="evidence" value="ECO:0007669"/>
    <property type="project" value="TreeGrafter"/>
</dbReference>
<keyword evidence="7 8" id="KW-0407">Ion channel</keyword>
<proteinExistence type="inferred from homology"/>
<comment type="similarity">
    <text evidence="8">Belongs to the two pore domain potassium channel (TC 1.A.1.8) family.</text>
</comment>
<dbReference type="Proteomes" id="UP000728032">
    <property type="component" value="Unassembled WGS sequence"/>
</dbReference>
<keyword evidence="6 9" id="KW-0472">Membrane</keyword>
<evidence type="ECO:0000256" key="5">
    <source>
        <dbReference type="ARBA" id="ARBA00023065"/>
    </source>
</evidence>
<evidence type="ECO:0000313" key="11">
    <source>
        <dbReference type="EMBL" id="CAD7654559.1"/>
    </source>
</evidence>
<evidence type="ECO:0000313" key="12">
    <source>
        <dbReference type="Proteomes" id="UP000728032"/>
    </source>
</evidence>
<feature type="transmembrane region" description="Helical" evidence="9">
    <location>
        <begin position="90"/>
        <end position="111"/>
    </location>
</feature>
<feature type="transmembrane region" description="Helical" evidence="9">
    <location>
        <begin position="23"/>
        <end position="44"/>
    </location>
</feature>
<evidence type="ECO:0000256" key="7">
    <source>
        <dbReference type="ARBA" id="ARBA00023303"/>
    </source>
</evidence>
<evidence type="ECO:0000256" key="2">
    <source>
        <dbReference type="ARBA" id="ARBA00022448"/>
    </source>
</evidence>
<evidence type="ECO:0000256" key="1">
    <source>
        <dbReference type="ARBA" id="ARBA00004141"/>
    </source>
</evidence>
<keyword evidence="4 9" id="KW-1133">Transmembrane helix</keyword>
<accession>A0A7R9M7M5</accession>
<dbReference type="GO" id="GO:0030322">
    <property type="term" value="P:stabilization of membrane potential"/>
    <property type="evidence" value="ECO:0007669"/>
    <property type="project" value="TreeGrafter"/>
</dbReference>
<dbReference type="InterPro" id="IPR013099">
    <property type="entry name" value="K_chnl_dom"/>
</dbReference>
<evidence type="ECO:0000259" key="10">
    <source>
        <dbReference type="Pfam" id="PF07885"/>
    </source>
</evidence>
<organism evidence="11">
    <name type="scientific">Oppiella nova</name>
    <dbReference type="NCBI Taxonomy" id="334625"/>
    <lineage>
        <taxon>Eukaryota</taxon>
        <taxon>Metazoa</taxon>
        <taxon>Ecdysozoa</taxon>
        <taxon>Arthropoda</taxon>
        <taxon>Chelicerata</taxon>
        <taxon>Arachnida</taxon>
        <taxon>Acari</taxon>
        <taxon>Acariformes</taxon>
        <taxon>Sarcoptiformes</taxon>
        <taxon>Oribatida</taxon>
        <taxon>Brachypylina</taxon>
        <taxon>Oppioidea</taxon>
        <taxon>Oppiidae</taxon>
        <taxon>Oppiella</taxon>
    </lineage>
</organism>
<feature type="domain" description="Potassium channel" evidence="10">
    <location>
        <begin position="97"/>
        <end position="172"/>
    </location>
</feature>
<dbReference type="InterPro" id="IPR003280">
    <property type="entry name" value="2pore_dom_K_chnl"/>
</dbReference>
<evidence type="ECO:0000256" key="9">
    <source>
        <dbReference type="SAM" id="Phobius"/>
    </source>
</evidence>
<protein>
    <recommendedName>
        <fullName evidence="10">Potassium channel domain-containing protein</fullName>
    </recommendedName>
</protein>
<dbReference type="PRINTS" id="PR01333">
    <property type="entry name" value="2POREKCHANEL"/>
</dbReference>
<dbReference type="Pfam" id="PF07885">
    <property type="entry name" value="Ion_trans_2"/>
    <property type="match status" value="2"/>
</dbReference>